<accession>A0ABT1J788</accession>
<organism evidence="2 3">
    <name type="scientific">Kitasatospora paracochleata</name>
    <dbReference type="NCBI Taxonomy" id="58354"/>
    <lineage>
        <taxon>Bacteria</taxon>
        <taxon>Bacillati</taxon>
        <taxon>Actinomycetota</taxon>
        <taxon>Actinomycetes</taxon>
        <taxon>Kitasatosporales</taxon>
        <taxon>Streptomycetaceae</taxon>
        <taxon>Kitasatospora</taxon>
    </lineage>
</organism>
<feature type="transmembrane region" description="Helical" evidence="1">
    <location>
        <begin position="54"/>
        <end position="73"/>
    </location>
</feature>
<feature type="transmembrane region" description="Helical" evidence="1">
    <location>
        <begin position="28"/>
        <end position="48"/>
    </location>
</feature>
<keyword evidence="3" id="KW-1185">Reference proteome</keyword>
<dbReference type="RefSeq" id="WP_253803013.1">
    <property type="nucleotide sequence ID" value="NZ_BAAAUB010000039.1"/>
</dbReference>
<keyword evidence="1" id="KW-0812">Transmembrane</keyword>
<protein>
    <recommendedName>
        <fullName evidence="4">Integral membrane protein</fullName>
    </recommendedName>
</protein>
<gene>
    <name evidence="2" type="ORF">FHR36_006483</name>
</gene>
<evidence type="ECO:0000313" key="2">
    <source>
        <dbReference type="EMBL" id="MCP2313302.1"/>
    </source>
</evidence>
<evidence type="ECO:0008006" key="4">
    <source>
        <dbReference type="Google" id="ProtNLM"/>
    </source>
</evidence>
<dbReference type="Proteomes" id="UP001206483">
    <property type="component" value="Unassembled WGS sequence"/>
</dbReference>
<dbReference type="EMBL" id="JAMZDX010000006">
    <property type="protein sequence ID" value="MCP2313302.1"/>
    <property type="molecule type" value="Genomic_DNA"/>
</dbReference>
<evidence type="ECO:0000313" key="3">
    <source>
        <dbReference type="Proteomes" id="UP001206483"/>
    </source>
</evidence>
<reference evidence="2 3" key="1">
    <citation type="submission" date="2022-06" db="EMBL/GenBank/DDBJ databases">
        <title>Sequencing the genomes of 1000 actinobacteria strains.</title>
        <authorList>
            <person name="Klenk H.-P."/>
        </authorList>
    </citation>
    <scope>NUCLEOTIDE SEQUENCE [LARGE SCALE GENOMIC DNA]</scope>
    <source>
        <strain evidence="2 3">DSM 41656</strain>
    </source>
</reference>
<feature type="transmembrane region" description="Helical" evidence="1">
    <location>
        <begin position="168"/>
        <end position="190"/>
    </location>
</feature>
<evidence type="ECO:0000256" key="1">
    <source>
        <dbReference type="SAM" id="Phobius"/>
    </source>
</evidence>
<keyword evidence="1" id="KW-0472">Membrane</keyword>
<name>A0ABT1J788_9ACTN</name>
<comment type="caution">
    <text evidence="2">The sequence shown here is derived from an EMBL/GenBank/DDBJ whole genome shotgun (WGS) entry which is preliminary data.</text>
</comment>
<keyword evidence="1" id="KW-1133">Transmembrane helix</keyword>
<proteinExistence type="predicted"/>
<sequence length="270" mass="27074">MTDHHAATHRGASVPAGRATAAAWDLRLLRAVPFALVCTLVATAGHGLVGGGDVAPYALLLGFAAVLGIAALLGGRERSLVGIAGALGAGQLGLHLLFHGLSSGAGAAMAGMQHPGMAEAAGRLLCDDRVGDGLTVVPLDTTPEQVVTAAGLDPQAFAAAAAPHAAGLFGLTPGMLLGHLAAAVVAGWWLRRGEAALWRLVRVAATAAQEWAAPLRTALALAAALLLGPLAGDREPGRGRARAGSWRLPVAAALRHSVVRRGPPAAAFAR</sequence>
<feature type="transmembrane region" description="Helical" evidence="1">
    <location>
        <begin position="80"/>
        <end position="98"/>
    </location>
</feature>